<dbReference type="EMBL" id="JAGMUV010000001">
    <property type="protein sequence ID" value="KAH7176051.1"/>
    <property type="molecule type" value="Genomic_DNA"/>
</dbReference>
<evidence type="ECO:0000259" key="2">
    <source>
        <dbReference type="Pfam" id="PF17111"/>
    </source>
</evidence>
<feature type="domain" description="Azaphilone pigments biosynthesis cluster protein L N-terminal" evidence="2">
    <location>
        <begin position="10"/>
        <end position="219"/>
    </location>
</feature>
<dbReference type="InterPro" id="IPR031348">
    <property type="entry name" value="PigL_N"/>
</dbReference>
<evidence type="ECO:0000313" key="3">
    <source>
        <dbReference type="EMBL" id="KAH7176051.1"/>
    </source>
</evidence>
<dbReference type="OrthoDB" id="428260at2759"/>
<proteinExistence type="predicted"/>
<comment type="caution">
    <text evidence="3">The sequence shown here is derived from an EMBL/GenBank/DDBJ whole genome shotgun (WGS) entry which is preliminary data.</text>
</comment>
<keyword evidence="4" id="KW-1185">Reference proteome</keyword>
<evidence type="ECO:0000256" key="1">
    <source>
        <dbReference type="SAM" id="MobiDB-lite"/>
    </source>
</evidence>
<organism evidence="3 4">
    <name type="scientific">Dactylonectria macrodidyma</name>
    <dbReference type="NCBI Taxonomy" id="307937"/>
    <lineage>
        <taxon>Eukaryota</taxon>
        <taxon>Fungi</taxon>
        <taxon>Dikarya</taxon>
        <taxon>Ascomycota</taxon>
        <taxon>Pezizomycotina</taxon>
        <taxon>Sordariomycetes</taxon>
        <taxon>Hypocreomycetidae</taxon>
        <taxon>Hypocreales</taxon>
        <taxon>Nectriaceae</taxon>
        <taxon>Dactylonectria</taxon>
    </lineage>
</organism>
<reference evidence="3" key="1">
    <citation type="journal article" date="2021" name="Nat. Commun.">
        <title>Genetic determinants of endophytism in the Arabidopsis root mycobiome.</title>
        <authorList>
            <person name="Mesny F."/>
            <person name="Miyauchi S."/>
            <person name="Thiergart T."/>
            <person name="Pickel B."/>
            <person name="Atanasova L."/>
            <person name="Karlsson M."/>
            <person name="Huettel B."/>
            <person name="Barry K.W."/>
            <person name="Haridas S."/>
            <person name="Chen C."/>
            <person name="Bauer D."/>
            <person name="Andreopoulos W."/>
            <person name="Pangilinan J."/>
            <person name="LaButti K."/>
            <person name="Riley R."/>
            <person name="Lipzen A."/>
            <person name="Clum A."/>
            <person name="Drula E."/>
            <person name="Henrissat B."/>
            <person name="Kohler A."/>
            <person name="Grigoriev I.V."/>
            <person name="Martin F.M."/>
            <person name="Hacquard S."/>
        </authorList>
    </citation>
    <scope>NUCLEOTIDE SEQUENCE</scope>
    <source>
        <strain evidence="3">MPI-CAGE-AT-0147</strain>
    </source>
</reference>
<protein>
    <recommendedName>
        <fullName evidence="2">Azaphilone pigments biosynthesis cluster protein L N-terminal domain-containing protein</fullName>
    </recommendedName>
</protein>
<feature type="region of interest" description="Disordered" evidence="1">
    <location>
        <begin position="385"/>
        <end position="418"/>
    </location>
</feature>
<gene>
    <name evidence="3" type="ORF">EDB81DRAFT_836233</name>
</gene>
<sequence length="439" mass="47887">MQYGVPSPNAEPVGLISGILTLAVFAFNSSSKLLKEIQNFKSLPRQVRELLTELSGLTLVLQELSEMGDVSLDIDLTALKLTLEQCRKSCDDVKEELLTYCRRSGPDRASFRDWLKLKCGGGDGIEGFRQQLIGYKSIITVALSFANLRASAAGAEAIQACQDSIATTTFDLEAHLEDIQQKLDVLTQRTTASTNPDTAVLHHMKEDRLRTEKALQFCTLLSQQIEQAQVDFFNGAYASQTDQDLGSTSEMNFGEGLEGRMHHMRFTLAHLEERQNRLRERLGRDSTAVSAEAQASLSKLQHEARTLRRGLDFCSNVDARLESQISNIENHAEGNDTIQFMVSTNGQPLKGSNHGVGDMLKQAGGHYGDASLQQVSQDFKSVALHQTSSREHDTKLPASTPGDDAVPAGSDTQFGSRHGQGFTLAKYSAPSAPSGAPGI</sequence>
<dbReference type="AlphaFoldDB" id="A0A9P9JIX7"/>
<evidence type="ECO:0000313" key="4">
    <source>
        <dbReference type="Proteomes" id="UP000738349"/>
    </source>
</evidence>
<dbReference type="Pfam" id="PF17111">
    <property type="entry name" value="PigL_N"/>
    <property type="match status" value="1"/>
</dbReference>
<dbReference type="Proteomes" id="UP000738349">
    <property type="component" value="Unassembled WGS sequence"/>
</dbReference>
<accession>A0A9P9JIX7</accession>
<name>A0A9P9JIX7_9HYPO</name>